<reference evidence="3" key="1">
    <citation type="submission" date="2021-01" db="EMBL/GenBank/DDBJ databases">
        <authorList>
            <person name="Corre E."/>
            <person name="Pelletier E."/>
            <person name="Niang G."/>
            <person name="Scheremetjew M."/>
            <person name="Finn R."/>
            <person name="Kale V."/>
            <person name="Holt S."/>
            <person name="Cochrane G."/>
            <person name="Meng A."/>
            <person name="Brown T."/>
            <person name="Cohen L."/>
        </authorList>
    </citation>
    <scope>NUCLEOTIDE SEQUENCE</scope>
    <source>
        <strain evidence="3">CCMP 769</strain>
    </source>
</reference>
<keyword evidence="1" id="KW-0547">Nucleotide-binding</keyword>
<evidence type="ECO:0000313" key="3">
    <source>
        <dbReference type="EMBL" id="CAE0054141.1"/>
    </source>
</evidence>
<dbReference type="AlphaFoldDB" id="A0A7S3EH73"/>
<dbReference type="InterPro" id="IPR037103">
    <property type="entry name" value="Tubulin/FtsZ-like_C"/>
</dbReference>
<dbReference type="PANTHER" id="PTHR34784:SF1">
    <property type="entry name" value="50S RIBOSOMAL PROTEIN L34"/>
    <property type="match status" value="1"/>
</dbReference>
<name>A0A7S3EH73_9RHOD</name>
<proteinExistence type="predicted"/>
<accession>A0A7S3EH73</accession>
<dbReference type="EMBL" id="HBHW01028619">
    <property type="protein sequence ID" value="CAE0054141.1"/>
    <property type="molecule type" value="Transcribed_RNA"/>
</dbReference>
<gene>
    <name evidence="3" type="ORF">RMAR00112_LOCUS22170</name>
</gene>
<dbReference type="InterPro" id="IPR011719">
    <property type="entry name" value="CHP02058"/>
</dbReference>
<dbReference type="PANTHER" id="PTHR34784">
    <property type="entry name" value="50S RIBOSOMAL PROTEIN L34"/>
    <property type="match status" value="1"/>
</dbReference>
<dbReference type="Pfam" id="PF09585">
    <property type="entry name" value="Lin0512_fam"/>
    <property type="match status" value="1"/>
</dbReference>
<evidence type="ECO:0000256" key="2">
    <source>
        <dbReference type="ARBA" id="ARBA00023134"/>
    </source>
</evidence>
<dbReference type="GO" id="GO:0005525">
    <property type="term" value="F:GTP binding"/>
    <property type="evidence" value="ECO:0007669"/>
    <property type="project" value="UniProtKB-KW"/>
</dbReference>
<evidence type="ECO:0000256" key="1">
    <source>
        <dbReference type="ARBA" id="ARBA00022741"/>
    </source>
</evidence>
<organism evidence="3">
    <name type="scientific">Rhodosorus marinus</name>
    <dbReference type="NCBI Taxonomy" id="101924"/>
    <lineage>
        <taxon>Eukaryota</taxon>
        <taxon>Rhodophyta</taxon>
        <taxon>Stylonematophyceae</taxon>
        <taxon>Stylonematales</taxon>
        <taxon>Stylonemataceae</taxon>
        <taxon>Rhodosorus</taxon>
    </lineage>
</organism>
<sequence>MRRINGFVHSGSKVFRTGFERGRSQICPRSSNLARVFMAEEIGEMFAVEIGTGTDLHGQDVTKAAVRACKDAMAFNSLPGLTKVLPNGDLNKMVVKVTLGVPNEFIGKINLDEVRAVFPYGSVLVDLKPGGLTVSAGIFLPERGDADGDDSVIIVNAAVEVGSPLDA</sequence>
<protein>
    <submittedName>
        <fullName evidence="3">Uncharacterized protein</fullName>
    </submittedName>
</protein>
<dbReference type="NCBIfam" id="TIGR02058">
    <property type="entry name" value="lin0512_fam"/>
    <property type="match status" value="1"/>
</dbReference>
<dbReference type="Gene3D" id="3.30.1330.20">
    <property type="entry name" value="Tubulin/FtsZ, C-terminal domain"/>
    <property type="match status" value="1"/>
</dbReference>
<keyword evidence="2" id="KW-0342">GTP-binding</keyword>